<evidence type="ECO:0000256" key="2">
    <source>
        <dbReference type="ARBA" id="ARBA00023315"/>
    </source>
</evidence>
<keyword evidence="6" id="KW-1185">Reference proteome</keyword>
<name>A0A410DTP1_9CLOT</name>
<evidence type="ECO:0000259" key="4">
    <source>
        <dbReference type="PROSITE" id="PS51186"/>
    </source>
</evidence>
<evidence type="ECO:0000256" key="3">
    <source>
        <dbReference type="ARBA" id="ARBA00038502"/>
    </source>
</evidence>
<dbReference type="PANTHER" id="PTHR43792">
    <property type="entry name" value="GNAT FAMILY, PUTATIVE (AFU_ORTHOLOGUE AFUA_3G00765)-RELATED-RELATED"/>
    <property type="match status" value="1"/>
</dbReference>
<organism evidence="5 6">
    <name type="scientific">Clostridium manihotivorum</name>
    <dbReference type="NCBI Taxonomy" id="2320868"/>
    <lineage>
        <taxon>Bacteria</taxon>
        <taxon>Bacillati</taxon>
        <taxon>Bacillota</taxon>
        <taxon>Clostridia</taxon>
        <taxon>Eubacteriales</taxon>
        <taxon>Clostridiaceae</taxon>
        <taxon>Clostridium</taxon>
    </lineage>
</organism>
<dbReference type="CDD" id="cd04301">
    <property type="entry name" value="NAT_SF"/>
    <property type="match status" value="1"/>
</dbReference>
<dbReference type="SUPFAM" id="SSF55729">
    <property type="entry name" value="Acyl-CoA N-acyltransferases (Nat)"/>
    <property type="match status" value="1"/>
</dbReference>
<comment type="similarity">
    <text evidence="3">Belongs to the acetyltransferase family. RimJ subfamily.</text>
</comment>
<gene>
    <name evidence="5" type="ORF">C1I91_12330</name>
</gene>
<keyword evidence="2" id="KW-0012">Acyltransferase</keyword>
<sequence length="173" mass="20625">MRKIIVEGENMIKLRYPLISDAEAFFRILTEGKFEYYYATIPESIDLERKWLERREHKRKNNLEYNFSIIYNNILVGGCEIRIDKENSHVGELGYFVDREYFNKRIATEAVKALEKIAFEELKLVRLEIRMDPRNKASEKVAIKNNFEKEGLLKKVVKFQNGYFDNIIYAKVK</sequence>
<evidence type="ECO:0000313" key="6">
    <source>
        <dbReference type="Proteomes" id="UP000286268"/>
    </source>
</evidence>
<dbReference type="KEGG" id="cmah:C1I91_12330"/>
<dbReference type="GO" id="GO:0016747">
    <property type="term" value="F:acyltransferase activity, transferring groups other than amino-acyl groups"/>
    <property type="evidence" value="ECO:0007669"/>
    <property type="project" value="InterPro"/>
</dbReference>
<accession>A0A410DTP1</accession>
<protein>
    <submittedName>
        <fullName evidence="5">N-acetyltransferase</fullName>
    </submittedName>
</protein>
<dbReference type="EMBL" id="CP025746">
    <property type="protein sequence ID" value="QAA32362.1"/>
    <property type="molecule type" value="Genomic_DNA"/>
</dbReference>
<feature type="domain" description="N-acetyltransferase" evidence="4">
    <location>
        <begin position="12"/>
        <end position="173"/>
    </location>
</feature>
<proteinExistence type="inferred from homology"/>
<dbReference type="AlphaFoldDB" id="A0A410DTP1"/>
<dbReference type="InterPro" id="IPR016181">
    <property type="entry name" value="Acyl_CoA_acyltransferase"/>
</dbReference>
<dbReference type="PROSITE" id="PS51186">
    <property type="entry name" value="GNAT"/>
    <property type="match status" value="1"/>
</dbReference>
<dbReference type="Gene3D" id="3.40.630.30">
    <property type="match status" value="1"/>
</dbReference>
<reference evidence="5 6" key="1">
    <citation type="submission" date="2018-01" db="EMBL/GenBank/DDBJ databases">
        <title>Genome Sequencing and Assembly of Anaerobacter polyendosporus strain CT4.</title>
        <authorList>
            <person name="Tachaapaikoon C."/>
            <person name="Sutheeworapong S."/>
            <person name="Jenjaroenpun P."/>
            <person name="Wongsurawat T."/>
            <person name="Nookeaw I."/>
            <person name="Cheawchanlertfa P."/>
            <person name="Kosugi A."/>
            <person name="Cheevadhanarak S."/>
            <person name="Ratanakhanokchai K."/>
        </authorList>
    </citation>
    <scope>NUCLEOTIDE SEQUENCE [LARGE SCALE GENOMIC DNA]</scope>
    <source>
        <strain evidence="5 6">CT4</strain>
    </source>
</reference>
<keyword evidence="1 5" id="KW-0808">Transferase</keyword>
<evidence type="ECO:0000313" key="5">
    <source>
        <dbReference type="EMBL" id="QAA32362.1"/>
    </source>
</evidence>
<dbReference type="InterPro" id="IPR000182">
    <property type="entry name" value="GNAT_dom"/>
</dbReference>
<dbReference type="Pfam" id="PF13302">
    <property type="entry name" value="Acetyltransf_3"/>
    <property type="match status" value="1"/>
</dbReference>
<dbReference type="InterPro" id="IPR051531">
    <property type="entry name" value="N-acetyltransferase"/>
</dbReference>
<evidence type="ECO:0000256" key="1">
    <source>
        <dbReference type="ARBA" id="ARBA00022679"/>
    </source>
</evidence>
<dbReference type="PANTHER" id="PTHR43792:SF8">
    <property type="entry name" value="[RIBOSOMAL PROTEIN US5]-ALANINE N-ACETYLTRANSFERASE"/>
    <property type="match status" value="1"/>
</dbReference>
<dbReference type="OrthoDB" id="9784707at2"/>
<dbReference type="Proteomes" id="UP000286268">
    <property type="component" value="Chromosome"/>
</dbReference>